<organism evidence="2">
    <name type="scientific">Pandoravirus macleodensis</name>
    <dbReference type="NCBI Taxonomy" id="2107707"/>
    <lineage>
        <taxon>Viruses</taxon>
        <taxon>Pandoravirus</taxon>
    </lineage>
</organism>
<name>A0A2U7UEC2_9VIRU</name>
<dbReference type="EMBL" id="MG011691">
    <property type="protein sequence ID" value="AVK76705.1"/>
    <property type="molecule type" value="Genomic_DNA"/>
</dbReference>
<dbReference type="KEGG" id="vg:36841160"/>
<proteinExistence type="predicted"/>
<dbReference type="GeneID" id="36841160"/>
<protein>
    <submittedName>
        <fullName evidence="2">Uncharacterized protein</fullName>
    </submittedName>
</protein>
<feature type="region of interest" description="Disordered" evidence="1">
    <location>
        <begin position="463"/>
        <end position="560"/>
    </location>
</feature>
<feature type="compositionally biased region" description="Basic and acidic residues" evidence="1">
    <location>
        <begin position="331"/>
        <end position="340"/>
    </location>
</feature>
<feature type="region of interest" description="Disordered" evidence="1">
    <location>
        <begin position="95"/>
        <end position="157"/>
    </location>
</feature>
<accession>A0A2U7UEC2</accession>
<dbReference type="Proteomes" id="UP000249758">
    <property type="component" value="Segment"/>
</dbReference>
<feature type="compositionally biased region" description="Polar residues" evidence="1">
    <location>
        <begin position="299"/>
        <end position="308"/>
    </location>
</feature>
<reference evidence="2" key="1">
    <citation type="journal article" date="2018" name="Nat. Commun.">
        <title>Diversity and evolution of the emerging Pandoraviridae family.</title>
        <authorList>
            <person name="Legendre M."/>
            <person name="Fabre E."/>
            <person name="Poirot O."/>
            <person name="Jeudy S."/>
            <person name="Lartigue A."/>
            <person name="Alempic J.M."/>
            <person name="Beucher L."/>
            <person name="Philippe N."/>
            <person name="Bertaux L."/>
            <person name="Christo-Foroux E."/>
            <person name="Labadie K."/>
            <person name="Coute Y."/>
            <person name="Abergel C."/>
            <person name="Claverie J.M."/>
        </authorList>
    </citation>
    <scope>NUCLEOTIDE SEQUENCE [LARGE SCALE GENOMIC DNA]</scope>
    <source>
        <strain evidence="2">Macleodensis</strain>
    </source>
</reference>
<feature type="compositionally biased region" description="Low complexity" evidence="1">
    <location>
        <begin position="125"/>
        <end position="157"/>
    </location>
</feature>
<feature type="compositionally biased region" description="Acidic residues" evidence="1">
    <location>
        <begin position="475"/>
        <end position="488"/>
    </location>
</feature>
<feature type="compositionally biased region" description="Basic and acidic residues" evidence="1">
    <location>
        <begin position="310"/>
        <end position="320"/>
    </location>
</feature>
<evidence type="ECO:0000256" key="1">
    <source>
        <dbReference type="SAM" id="MobiDB-lite"/>
    </source>
</evidence>
<dbReference type="RefSeq" id="YP_009480701.1">
    <property type="nucleotide sequence ID" value="NC_037665.1"/>
</dbReference>
<evidence type="ECO:0000313" key="2">
    <source>
        <dbReference type="EMBL" id="AVK76705.1"/>
    </source>
</evidence>
<feature type="region of interest" description="Disordered" evidence="1">
    <location>
        <begin position="285"/>
        <end position="357"/>
    </location>
</feature>
<sequence length="727" mass="78456">MKPAFGTTEYTVEVRSAGNAARAVLVTVKGIPRDASVGLVQKRIATAHAKRYPARPVLCFAAETALAYDLVDCHGAVLSRAAKMTEALARHDPYAPLVAVPRRTQDKRRQPTPQTSDSHATCDHLLSSSSSPQSSQTPSLAQAPSPPASSAESHPPAAAVGLVVPEPEQQPRQSDDGQWMSAIDIVRAMSGHWRGASARLVTNRVMRRLKRRAPFACLPLPMPWADFDNARKVQTPVVSVRQLSALVDAVGAILDEGRTTGAAQRYKKTASFAALIKGHDGDQIPLYDDAPSGDAEVSPSATIGNSDDNLSDHSVPDDSCSHLPCDGAPTEETRNSDQRSSDLCVSKPGHKSDDDNAITCHETLSDADSARVTASETECWDDDTPEIDVPPARDRLPETQHAVYTSGRKRKRRRATATTVRWINERNWMHATPNTGRAAQQVMDSDIDAVECASKRARWYRSTPTVAAASRGNDDDSDDKEEEEEDSESTQSQQKRRCKRGDEEETLPMRAADGVGQGSCHTTPSVQAPDASARAGSTIGNKNSANDEAEGNGKQGEEDEDVETEFERQWNWHVAARAVEKARATGPLRIWKTNGSVCRLMLAVSLSKEIPGLWEVVGGRTDPHRPPPAAREEWIDDAAVIPIVARTIRSPSTAVTTDAAMSPMSNEAVTVANAGFFALCRRHLALRGSDGSVKLDASLAARARRLARDAANTPRASICAQLAQLLT</sequence>
<gene>
    <name evidence="2" type="ORF">pmac_cds_17</name>
</gene>